<keyword evidence="1" id="KW-0472">Membrane</keyword>
<evidence type="ECO:0000313" key="2">
    <source>
        <dbReference type="EMBL" id="SKA95025.1"/>
    </source>
</evidence>
<keyword evidence="1" id="KW-0812">Transmembrane</keyword>
<dbReference type="RefSeq" id="WP_078785394.1">
    <property type="nucleotide sequence ID" value="NZ_FUYF01000024.1"/>
</dbReference>
<evidence type="ECO:0000256" key="1">
    <source>
        <dbReference type="SAM" id="Phobius"/>
    </source>
</evidence>
<evidence type="ECO:0000313" key="3">
    <source>
        <dbReference type="Proteomes" id="UP000190286"/>
    </source>
</evidence>
<reference evidence="2 3" key="1">
    <citation type="submission" date="2017-02" db="EMBL/GenBank/DDBJ databases">
        <authorList>
            <person name="Peterson S.W."/>
        </authorList>
    </citation>
    <scope>NUCLEOTIDE SEQUENCE [LARGE SCALE GENOMIC DNA]</scope>
    <source>
        <strain evidence="2 3">ATCC 27749</strain>
    </source>
</reference>
<feature type="transmembrane region" description="Helical" evidence="1">
    <location>
        <begin position="70"/>
        <end position="91"/>
    </location>
</feature>
<feature type="transmembrane region" description="Helical" evidence="1">
    <location>
        <begin position="44"/>
        <end position="63"/>
    </location>
</feature>
<dbReference type="GeneID" id="93339002"/>
<dbReference type="Proteomes" id="UP000190286">
    <property type="component" value="Unassembled WGS sequence"/>
</dbReference>
<dbReference type="STRING" id="745368.SAMN02745178_02568"/>
<dbReference type="OrthoDB" id="2063028at2"/>
<dbReference type="AlphaFoldDB" id="A0A1T4Y179"/>
<keyword evidence="1" id="KW-1133">Transmembrane helix</keyword>
<gene>
    <name evidence="2" type="ORF">SAMN02745178_02568</name>
</gene>
<sequence>MSSTNKKGAGLILSLLTAVVGAVGLGFCIVNAGTDSFRKIGTSPVVIGCAVIAILALVLRVVLDKKLAIAADAMSVVAGIALVVAAAQFISPRVNTIASIMTFTNNAQTMADLSSAIYGTAALLIAVVLNIIAAFTNVNEQ</sequence>
<dbReference type="EMBL" id="FUYF01000024">
    <property type="protein sequence ID" value="SKA95025.1"/>
    <property type="molecule type" value="Genomic_DNA"/>
</dbReference>
<keyword evidence="3" id="KW-1185">Reference proteome</keyword>
<protein>
    <submittedName>
        <fullName evidence="2">Uncharacterized protein</fullName>
    </submittedName>
</protein>
<proteinExistence type="predicted"/>
<feature type="transmembrane region" description="Helical" evidence="1">
    <location>
        <begin position="116"/>
        <end position="138"/>
    </location>
</feature>
<name>A0A1T4Y179_9FIRM</name>
<accession>A0A1T4Y179</accession>
<organism evidence="2 3">
    <name type="scientific">Gemmiger formicilis</name>
    <dbReference type="NCBI Taxonomy" id="745368"/>
    <lineage>
        <taxon>Bacteria</taxon>
        <taxon>Bacillati</taxon>
        <taxon>Bacillota</taxon>
        <taxon>Clostridia</taxon>
        <taxon>Eubacteriales</taxon>
        <taxon>Gemmiger</taxon>
    </lineage>
</organism>